<dbReference type="GO" id="GO:0051604">
    <property type="term" value="P:protein maturation"/>
    <property type="evidence" value="ECO:0007669"/>
    <property type="project" value="TreeGrafter"/>
</dbReference>
<feature type="chain" id="PRO_5044196350" description="DnaJ homolog subfamily B member 11" evidence="6">
    <location>
        <begin position="19"/>
        <end position="166"/>
    </location>
</feature>
<accession>A0AAZ1Y5C8</accession>
<comment type="function">
    <text evidence="5">As a co-chaperone for HSPA5 it is required for proper folding, trafficking or degradation of proteins. Binds directly to both unfolded proteins that are substrates for ERAD and nascent unfolded peptide chains, but dissociates from the HSPA5-unfolded protein complex before folding is completed. May help recruiting HSPA5 and other chaperones to the substrate. Stimulates HSPA5 ATPase activity. It is necessary for maturation and correct trafficking of PKD1.</text>
</comment>
<dbReference type="SUPFAM" id="SSF46565">
    <property type="entry name" value="Chaperone J-domain"/>
    <property type="match status" value="1"/>
</dbReference>
<feature type="signal peptide" evidence="6">
    <location>
        <begin position="1"/>
        <end position="18"/>
    </location>
</feature>
<dbReference type="AlphaFoldDB" id="A0AAZ1Y5C8"/>
<organism evidence="8 9">
    <name type="scientific">Oreochromis aureus</name>
    <name type="common">Israeli tilapia</name>
    <name type="synonym">Chromis aureus</name>
    <dbReference type="NCBI Taxonomy" id="47969"/>
    <lineage>
        <taxon>Eukaryota</taxon>
        <taxon>Metazoa</taxon>
        <taxon>Chordata</taxon>
        <taxon>Craniata</taxon>
        <taxon>Vertebrata</taxon>
        <taxon>Euteleostomi</taxon>
        <taxon>Actinopterygii</taxon>
        <taxon>Neopterygii</taxon>
        <taxon>Teleostei</taxon>
        <taxon>Neoteleostei</taxon>
        <taxon>Acanthomorphata</taxon>
        <taxon>Ovalentaria</taxon>
        <taxon>Cichlomorphae</taxon>
        <taxon>Cichliformes</taxon>
        <taxon>Cichlidae</taxon>
        <taxon>African cichlids</taxon>
        <taxon>Pseudocrenilabrinae</taxon>
        <taxon>Oreochromini</taxon>
        <taxon>Oreochromis</taxon>
    </lineage>
</organism>
<proteinExistence type="predicted"/>
<dbReference type="GO" id="GO:0051787">
    <property type="term" value="F:misfolded protein binding"/>
    <property type="evidence" value="ECO:0007669"/>
    <property type="project" value="TreeGrafter"/>
</dbReference>
<reference evidence="8" key="2">
    <citation type="submission" date="2025-08" db="UniProtKB">
        <authorList>
            <consortium name="Ensembl"/>
        </authorList>
    </citation>
    <scope>IDENTIFICATION</scope>
</reference>
<evidence type="ECO:0000256" key="1">
    <source>
        <dbReference type="ARBA" id="ARBA00039611"/>
    </source>
</evidence>
<dbReference type="PRINTS" id="PR00625">
    <property type="entry name" value="JDOMAIN"/>
</dbReference>
<evidence type="ECO:0000259" key="7">
    <source>
        <dbReference type="PROSITE" id="PS50076"/>
    </source>
</evidence>
<dbReference type="Ensembl" id="ENSOABT00000067399.1">
    <property type="protein sequence ID" value="ENSOABP00000075065.1"/>
    <property type="gene ID" value="ENSOABG00000031467.1"/>
</dbReference>
<dbReference type="CDD" id="cd06257">
    <property type="entry name" value="DnaJ"/>
    <property type="match status" value="1"/>
</dbReference>
<dbReference type="Pfam" id="PF00226">
    <property type="entry name" value="DnaJ"/>
    <property type="match status" value="1"/>
</dbReference>
<feature type="domain" description="J" evidence="7">
    <location>
        <begin position="11"/>
        <end position="78"/>
    </location>
</feature>
<evidence type="ECO:0000256" key="5">
    <source>
        <dbReference type="ARBA" id="ARBA00046194"/>
    </source>
</evidence>
<dbReference type="SMART" id="SM00271">
    <property type="entry name" value="DnaJ"/>
    <property type="match status" value="1"/>
</dbReference>
<evidence type="ECO:0000256" key="3">
    <source>
        <dbReference type="ARBA" id="ARBA00041948"/>
    </source>
</evidence>
<reference evidence="8" key="3">
    <citation type="submission" date="2025-09" db="UniProtKB">
        <authorList>
            <consortium name="Ensembl"/>
        </authorList>
    </citation>
    <scope>IDENTIFICATION</scope>
</reference>
<evidence type="ECO:0000313" key="8">
    <source>
        <dbReference type="Ensembl" id="ENSOABP00000075065.1"/>
    </source>
</evidence>
<dbReference type="PROSITE" id="PS50076">
    <property type="entry name" value="DNAJ_2"/>
    <property type="match status" value="1"/>
</dbReference>
<evidence type="ECO:0000256" key="4">
    <source>
        <dbReference type="ARBA" id="ARBA00042329"/>
    </source>
</evidence>
<dbReference type="PANTHER" id="PTHR44298">
    <property type="entry name" value="DNAJ HOMOLOG SUBFAMILY B MEMBER 11"/>
    <property type="match status" value="1"/>
</dbReference>
<evidence type="ECO:0000256" key="6">
    <source>
        <dbReference type="SAM" id="SignalP"/>
    </source>
</evidence>
<keyword evidence="9" id="KW-1185">Reference proteome</keyword>
<dbReference type="GO" id="GO:0005783">
    <property type="term" value="C:endoplasmic reticulum"/>
    <property type="evidence" value="ECO:0007669"/>
    <property type="project" value="TreeGrafter"/>
</dbReference>
<dbReference type="GO" id="GO:0051082">
    <property type="term" value="F:unfolded protein binding"/>
    <property type="evidence" value="ECO:0007669"/>
    <property type="project" value="TreeGrafter"/>
</dbReference>
<dbReference type="Proteomes" id="UP000472276">
    <property type="component" value="Unassembled WGS sequence"/>
</dbReference>
<dbReference type="PANTHER" id="PTHR44298:SF1">
    <property type="entry name" value="DNAJ HOMOLOG SUBFAMILY B MEMBER 11"/>
    <property type="match status" value="1"/>
</dbReference>
<name>A0AAZ1Y5C8_OREAU</name>
<evidence type="ECO:0000313" key="9">
    <source>
        <dbReference type="Proteomes" id="UP000472276"/>
    </source>
</evidence>
<dbReference type="InterPro" id="IPR001623">
    <property type="entry name" value="DnaJ_domain"/>
</dbReference>
<evidence type="ECO:0000256" key="2">
    <source>
        <dbReference type="ARBA" id="ARBA00041532"/>
    </source>
</evidence>
<protein>
    <recommendedName>
        <fullName evidence="1">DnaJ homolog subfamily B member 11</fullName>
    </recommendedName>
    <alternativeName>
        <fullName evidence="3">ER-associated DNAJ</fullName>
    </alternativeName>
    <alternativeName>
        <fullName evidence="4">ER-associated Hsp40 co-chaperone</fullName>
    </alternativeName>
    <alternativeName>
        <fullName evidence="2">Endoplasmic reticulum DNA J domain-containing protein 3</fullName>
    </alternativeName>
</protein>
<dbReference type="InterPro" id="IPR051736">
    <property type="entry name" value="DnaJ-B11-like"/>
</dbReference>
<reference evidence="9" key="1">
    <citation type="submission" date="2020-03" db="EMBL/GenBank/DDBJ databases">
        <title>Evolution of repeat sequences and sex chromosomes of tilapia species revealed by chromosome-level genomes.</title>
        <authorList>
            <person name="Xu L."/>
            <person name="Tao W."/>
            <person name="Wang D."/>
            <person name="Zhou Q."/>
        </authorList>
    </citation>
    <scope>NUCLEOTIDE SEQUENCE [LARGE SCALE GENOMIC DNA]</scope>
    <source>
        <strain evidence="9">Israel</strain>
    </source>
</reference>
<dbReference type="Gene3D" id="1.10.287.110">
    <property type="entry name" value="DnaJ domain"/>
    <property type="match status" value="1"/>
</dbReference>
<sequence>MVIIPVVYLLGAIIAVGANEHKGASIRDIKKAYRKMALQLHPDRNQDDPQVLDKFADLRAAYEVLSDKEKRKQSDMYGEYGLKEGHHSSYRDIFSSFFGDFGFMFGGNRQQQDRNIPRGNDIILDLEVTLEEVCSGNFIDFFKCLFVLMCICLFELKLYFECLMKD</sequence>
<dbReference type="InterPro" id="IPR036869">
    <property type="entry name" value="J_dom_sf"/>
</dbReference>
<keyword evidence="6" id="KW-0732">Signal</keyword>